<evidence type="ECO:0000313" key="2">
    <source>
        <dbReference type="EMBL" id="GMF49487.1"/>
    </source>
</evidence>
<organism evidence="2 3">
    <name type="scientific">Phytophthora lilii</name>
    <dbReference type="NCBI Taxonomy" id="2077276"/>
    <lineage>
        <taxon>Eukaryota</taxon>
        <taxon>Sar</taxon>
        <taxon>Stramenopiles</taxon>
        <taxon>Oomycota</taxon>
        <taxon>Peronosporomycetes</taxon>
        <taxon>Peronosporales</taxon>
        <taxon>Peronosporaceae</taxon>
        <taxon>Phytophthora</taxon>
    </lineage>
</organism>
<dbReference type="AlphaFoldDB" id="A0A9W7D3G7"/>
<dbReference type="EMBL" id="BSXW01004695">
    <property type="protein sequence ID" value="GMF49487.1"/>
    <property type="molecule type" value="Genomic_DNA"/>
</dbReference>
<gene>
    <name evidence="2" type="ORF">Plil01_001710800</name>
</gene>
<proteinExistence type="predicted"/>
<name>A0A9W7D3G7_9STRA</name>
<evidence type="ECO:0000313" key="3">
    <source>
        <dbReference type="Proteomes" id="UP001165083"/>
    </source>
</evidence>
<protein>
    <submittedName>
        <fullName evidence="2">Unnamed protein product</fullName>
    </submittedName>
</protein>
<dbReference type="Proteomes" id="UP001165083">
    <property type="component" value="Unassembled WGS sequence"/>
</dbReference>
<evidence type="ECO:0000256" key="1">
    <source>
        <dbReference type="SAM" id="MobiDB-lite"/>
    </source>
</evidence>
<sequence length="87" mass="9546">MPKWSPIHDTAQHPMTKQLLAQTIIAHGKPAKPASQHVVGRGARTPTQTKKATQQPRYALSCWTFGCITLDNEHVVTVYGAASELQL</sequence>
<feature type="compositionally biased region" description="Low complexity" evidence="1">
    <location>
        <begin position="43"/>
        <end position="53"/>
    </location>
</feature>
<reference evidence="2" key="1">
    <citation type="submission" date="2023-04" db="EMBL/GenBank/DDBJ databases">
        <title>Phytophthora lilii NBRC 32176.</title>
        <authorList>
            <person name="Ichikawa N."/>
            <person name="Sato H."/>
            <person name="Tonouchi N."/>
        </authorList>
    </citation>
    <scope>NUCLEOTIDE SEQUENCE</scope>
    <source>
        <strain evidence="2">NBRC 32176</strain>
    </source>
</reference>
<comment type="caution">
    <text evidence="2">The sequence shown here is derived from an EMBL/GenBank/DDBJ whole genome shotgun (WGS) entry which is preliminary data.</text>
</comment>
<accession>A0A9W7D3G7</accession>
<feature type="region of interest" description="Disordered" evidence="1">
    <location>
        <begin position="30"/>
        <end position="53"/>
    </location>
</feature>
<keyword evidence="3" id="KW-1185">Reference proteome</keyword>